<dbReference type="EMBL" id="JAEQNE010000001">
    <property type="protein sequence ID" value="MBL0390493.1"/>
    <property type="molecule type" value="Genomic_DNA"/>
</dbReference>
<dbReference type="InterPro" id="IPR001296">
    <property type="entry name" value="Glyco_trans_1"/>
</dbReference>
<dbReference type="PANTHER" id="PTHR45947:SF14">
    <property type="entry name" value="SLL1723 PROTEIN"/>
    <property type="match status" value="1"/>
</dbReference>
<dbReference type="PANTHER" id="PTHR45947">
    <property type="entry name" value="SULFOQUINOVOSYL TRANSFERASE SQD2"/>
    <property type="match status" value="1"/>
</dbReference>
<evidence type="ECO:0000259" key="1">
    <source>
        <dbReference type="Pfam" id="PF00534"/>
    </source>
</evidence>
<dbReference type="GO" id="GO:0016757">
    <property type="term" value="F:glycosyltransferase activity"/>
    <property type="evidence" value="ECO:0007669"/>
    <property type="project" value="InterPro"/>
</dbReference>
<protein>
    <submittedName>
        <fullName evidence="2">Glycosyltransferase family 4 protein</fullName>
    </submittedName>
</protein>
<evidence type="ECO:0000313" key="3">
    <source>
        <dbReference type="Proteomes" id="UP000599109"/>
    </source>
</evidence>
<sequence>MNMHSSAPLGVLVRVWPKLSETFILEEILGLERRGLALRLYALDAPTDDVTHDAVARVRSPVARVPSGHTLREMLARHASLAVSEPIGYLQSLGQALRRGQGGWRDFLRAGWLAAQLRRDGVGHLHVHFINGPTDIAQLASRMSGIPFSISAHAKDIYLSRPADLRRKLNAARFTVTCTEANRATLAAIAPRAAIRLMYHGVDREVFHPSRRTGPQEQDAPLIVAVGRLRAKKGLDTLLEACRLLHQRGKRVRCEIVGYGEEHDALADHILRTGLAGHVHLAGKLARDQVLERYSRATVFVQPSRIAADGDRDGIPNVLLEAMAMGLPVVATRVSGIPELVRDGVNGLLVEPDAPLALANGIERLLQSPELAAAFGRRARATVAKAFDNDANLRTLMQLLEPSHVCGTHCDLLEAAR</sequence>
<organism evidence="2 3">
    <name type="scientific">Ramlibacter monticola</name>
    <dbReference type="NCBI Taxonomy" id="1926872"/>
    <lineage>
        <taxon>Bacteria</taxon>
        <taxon>Pseudomonadati</taxon>
        <taxon>Pseudomonadota</taxon>
        <taxon>Betaproteobacteria</taxon>
        <taxon>Burkholderiales</taxon>
        <taxon>Comamonadaceae</taxon>
        <taxon>Ramlibacter</taxon>
    </lineage>
</organism>
<proteinExistence type="predicted"/>
<dbReference type="SUPFAM" id="SSF53756">
    <property type="entry name" value="UDP-Glycosyltransferase/glycogen phosphorylase"/>
    <property type="match status" value="1"/>
</dbReference>
<comment type="caution">
    <text evidence="2">The sequence shown here is derived from an EMBL/GenBank/DDBJ whole genome shotgun (WGS) entry which is preliminary data.</text>
</comment>
<dbReference type="Gene3D" id="3.40.50.2000">
    <property type="entry name" value="Glycogen Phosphorylase B"/>
    <property type="match status" value="2"/>
</dbReference>
<accession>A0A936YX61</accession>
<evidence type="ECO:0000313" key="2">
    <source>
        <dbReference type="EMBL" id="MBL0390493.1"/>
    </source>
</evidence>
<gene>
    <name evidence="2" type="ORF">JJ685_04995</name>
</gene>
<keyword evidence="3" id="KW-1185">Reference proteome</keyword>
<feature type="domain" description="Glycosyl transferase family 1" evidence="1">
    <location>
        <begin position="215"/>
        <end position="381"/>
    </location>
</feature>
<dbReference type="InterPro" id="IPR050194">
    <property type="entry name" value="Glycosyltransferase_grp1"/>
</dbReference>
<dbReference type="Pfam" id="PF00534">
    <property type="entry name" value="Glycos_transf_1"/>
    <property type="match status" value="1"/>
</dbReference>
<dbReference type="RefSeq" id="WP_201673093.1">
    <property type="nucleotide sequence ID" value="NZ_JAEQNE010000001.1"/>
</dbReference>
<dbReference type="AlphaFoldDB" id="A0A936YX61"/>
<reference evidence="2 3" key="1">
    <citation type="journal article" date="2017" name="Int. J. Syst. Evol. Microbiol.">
        <title>Ramlibacter monticola sp. nov., isolated from forest soil.</title>
        <authorList>
            <person name="Chaudhary D.K."/>
            <person name="Kim J."/>
        </authorList>
    </citation>
    <scope>NUCLEOTIDE SEQUENCE [LARGE SCALE GENOMIC DNA]</scope>
    <source>
        <strain evidence="2 3">KACC 19175</strain>
    </source>
</reference>
<dbReference type="CDD" id="cd03801">
    <property type="entry name" value="GT4_PimA-like"/>
    <property type="match status" value="1"/>
</dbReference>
<name>A0A936YX61_9BURK</name>
<dbReference type="Proteomes" id="UP000599109">
    <property type="component" value="Unassembled WGS sequence"/>
</dbReference>